<comment type="function">
    <text evidence="1">Allows the formation of correctly charged Asn-tRNA(Asn) or Gln-tRNA(Gln) through the transamidation of misacylated Asp-tRNA(Asn) or Glu-tRNA(Gln) in organisms which lack either or both of asparaginyl-tRNA or glutaminyl-tRNA synthetases. The reaction takes place in the presence of glutamine and ATP through an activated phospho-Asp-tRNA(Asn) or phospho-Glu-tRNA(Gln).</text>
</comment>
<dbReference type="GO" id="GO:0050566">
    <property type="term" value="F:asparaginyl-tRNA synthase (glutamine-hydrolyzing) activity"/>
    <property type="evidence" value="ECO:0007669"/>
    <property type="project" value="RHEA"/>
</dbReference>
<proteinExistence type="inferred from homology"/>
<comment type="catalytic activity">
    <reaction evidence="1">
        <text>L-aspartyl-tRNA(Asn) + L-glutamine + ATP + H2O = L-asparaginyl-tRNA(Asn) + L-glutamate + ADP + phosphate + 2 H(+)</text>
        <dbReference type="Rhea" id="RHEA:14513"/>
        <dbReference type="Rhea" id="RHEA-COMP:9674"/>
        <dbReference type="Rhea" id="RHEA-COMP:9677"/>
        <dbReference type="ChEBI" id="CHEBI:15377"/>
        <dbReference type="ChEBI" id="CHEBI:15378"/>
        <dbReference type="ChEBI" id="CHEBI:29985"/>
        <dbReference type="ChEBI" id="CHEBI:30616"/>
        <dbReference type="ChEBI" id="CHEBI:43474"/>
        <dbReference type="ChEBI" id="CHEBI:58359"/>
        <dbReference type="ChEBI" id="CHEBI:78515"/>
        <dbReference type="ChEBI" id="CHEBI:78516"/>
        <dbReference type="ChEBI" id="CHEBI:456216"/>
    </reaction>
</comment>
<keyword evidence="1" id="KW-0067">ATP-binding</keyword>
<dbReference type="Gene3D" id="1.10.20.60">
    <property type="entry name" value="Glu-tRNAGln amidotransferase C subunit, N-terminal domain"/>
    <property type="match status" value="1"/>
</dbReference>
<keyword evidence="1" id="KW-0648">Protein biosynthesis</keyword>
<dbReference type="InterPro" id="IPR003837">
    <property type="entry name" value="GatC"/>
</dbReference>
<dbReference type="Pfam" id="PF02686">
    <property type="entry name" value="GatC"/>
    <property type="match status" value="1"/>
</dbReference>
<accession>A0A654KGX1</accession>
<organism evidence="2 3">
    <name type="scientific">Taylorella equigenitalis (strain MCE9)</name>
    <dbReference type="NCBI Taxonomy" id="937774"/>
    <lineage>
        <taxon>Bacteria</taxon>
        <taxon>Pseudomonadati</taxon>
        <taxon>Pseudomonadota</taxon>
        <taxon>Betaproteobacteria</taxon>
        <taxon>Burkholderiales</taxon>
        <taxon>Alcaligenaceae</taxon>
        <taxon>Taylorella</taxon>
    </lineage>
</organism>
<keyword evidence="1 2" id="KW-0436">Ligase</keyword>
<dbReference type="SUPFAM" id="SSF141000">
    <property type="entry name" value="Glu-tRNAGln amidotransferase C subunit"/>
    <property type="match status" value="1"/>
</dbReference>
<keyword evidence="1" id="KW-0547">Nucleotide-binding</keyword>
<dbReference type="AlphaFoldDB" id="A0A654KGX1"/>
<dbReference type="GO" id="GO:0005524">
    <property type="term" value="F:ATP binding"/>
    <property type="evidence" value="ECO:0007669"/>
    <property type="project" value="UniProtKB-KW"/>
</dbReference>
<dbReference type="GO" id="GO:0016740">
    <property type="term" value="F:transferase activity"/>
    <property type="evidence" value="ECO:0007669"/>
    <property type="project" value="UniProtKB-KW"/>
</dbReference>
<evidence type="ECO:0000313" key="3">
    <source>
        <dbReference type="Proteomes" id="UP000007472"/>
    </source>
</evidence>
<reference evidence="2 3" key="1">
    <citation type="journal article" date="2011" name="J. Bacteriol.">
        <title>Genome sequence of Taylorella equigenitalis MCE9, the causative agent of contagious equine metritis.</title>
        <authorList>
            <person name="Hebert L."/>
            <person name="Moumen B."/>
            <person name="Duquesne F."/>
            <person name="Breuil M.F."/>
            <person name="Laugier C."/>
            <person name="Batto J.M."/>
            <person name="Renault P."/>
            <person name="Petry S."/>
        </authorList>
    </citation>
    <scope>NUCLEOTIDE SEQUENCE [LARGE SCALE GENOMIC DNA]</scope>
    <source>
        <strain evidence="2 3">MCE9</strain>
    </source>
</reference>
<dbReference type="GO" id="GO:0050567">
    <property type="term" value="F:glutaminyl-tRNA synthase (glutamine-hydrolyzing) activity"/>
    <property type="evidence" value="ECO:0007669"/>
    <property type="project" value="UniProtKB-UniRule"/>
</dbReference>
<dbReference type="GO" id="GO:0006450">
    <property type="term" value="P:regulation of translational fidelity"/>
    <property type="evidence" value="ECO:0007669"/>
    <property type="project" value="InterPro"/>
</dbReference>
<dbReference type="GO" id="GO:0070681">
    <property type="term" value="P:glutaminyl-tRNAGln biosynthesis via transamidation"/>
    <property type="evidence" value="ECO:0007669"/>
    <property type="project" value="TreeGrafter"/>
</dbReference>
<dbReference type="EC" id="6.3.5.-" evidence="1"/>
<dbReference type="PANTHER" id="PTHR15004">
    <property type="entry name" value="GLUTAMYL-TRNA(GLN) AMIDOTRANSFERASE SUBUNIT C, MITOCHONDRIAL"/>
    <property type="match status" value="1"/>
</dbReference>
<dbReference type="PANTHER" id="PTHR15004:SF0">
    <property type="entry name" value="GLUTAMYL-TRNA(GLN) AMIDOTRANSFERASE SUBUNIT C, MITOCHONDRIAL"/>
    <property type="match status" value="1"/>
</dbReference>
<comment type="similarity">
    <text evidence="1">Belongs to the GatC family.</text>
</comment>
<name>A0A654KGX1_TAYEM</name>
<dbReference type="EMBL" id="CP002456">
    <property type="protein sequence ID" value="ADU91718.1"/>
    <property type="molecule type" value="Genomic_DNA"/>
</dbReference>
<evidence type="ECO:0000313" key="2">
    <source>
        <dbReference type="EMBL" id="ADU91718.1"/>
    </source>
</evidence>
<evidence type="ECO:0000256" key="1">
    <source>
        <dbReference type="HAMAP-Rule" id="MF_00122"/>
    </source>
</evidence>
<dbReference type="HAMAP" id="MF_00122">
    <property type="entry name" value="GatC"/>
    <property type="match status" value="1"/>
</dbReference>
<dbReference type="NCBIfam" id="TIGR00135">
    <property type="entry name" value="gatC"/>
    <property type="match status" value="1"/>
</dbReference>
<dbReference type="InterPro" id="IPR036113">
    <property type="entry name" value="Asp/Glu-ADT_sf_sub_c"/>
</dbReference>
<gene>
    <name evidence="1" type="primary">gatC</name>
    <name evidence="2" type="ordered locus">TEQUI_0780</name>
</gene>
<sequence>MSIESSDITRIARLARLDLDSEAQNQLKVELNKMFSLIETLQSVETEGVEPLSHPLSLNQSITLRLREDEITETASIEQREKLMANASAKSNGLFLVPKVIE</sequence>
<comment type="catalytic activity">
    <reaction evidence="1">
        <text>L-glutamyl-tRNA(Gln) + L-glutamine + ATP + H2O = L-glutaminyl-tRNA(Gln) + L-glutamate + ADP + phosphate + H(+)</text>
        <dbReference type="Rhea" id="RHEA:17521"/>
        <dbReference type="Rhea" id="RHEA-COMP:9681"/>
        <dbReference type="Rhea" id="RHEA-COMP:9684"/>
        <dbReference type="ChEBI" id="CHEBI:15377"/>
        <dbReference type="ChEBI" id="CHEBI:15378"/>
        <dbReference type="ChEBI" id="CHEBI:29985"/>
        <dbReference type="ChEBI" id="CHEBI:30616"/>
        <dbReference type="ChEBI" id="CHEBI:43474"/>
        <dbReference type="ChEBI" id="CHEBI:58359"/>
        <dbReference type="ChEBI" id="CHEBI:78520"/>
        <dbReference type="ChEBI" id="CHEBI:78521"/>
        <dbReference type="ChEBI" id="CHEBI:456216"/>
    </reaction>
</comment>
<protein>
    <recommendedName>
        <fullName evidence="1">Aspartyl/glutamyl-tRNA(Asn/Gln) amidotransferase subunit C</fullName>
        <shortName evidence="1">Asp/Glu-ADT subunit C</shortName>
        <ecNumber evidence="1">6.3.5.-</ecNumber>
    </recommendedName>
</protein>
<keyword evidence="2" id="KW-0808">Transferase</keyword>
<dbReference type="Proteomes" id="UP000007472">
    <property type="component" value="Chromosome"/>
</dbReference>
<dbReference type="GO" id="GO:0006412">
    <property type="term" value="P:translation"/>
    <property type="evidence" value="ECO:0007669"/>
    <property type="project" value="UniProtKB-UniRule"/>
</dbReference>
<dbReference type="KEGG" id="teq:TEQUI_0780"/>
<comment type="subunit">
    <text evidence="1">Heterotrimer of A, B and C subunits.</text>
</comment>